<dbReference type="STRING" id="1271860.SAMN05216174_12515"/>
<evidence type="ECO:0000313" key="2">
    <source>
        <dbReference type="Proteomes" id="UP000199501"/>
    </source>
</evidence>
<dbReference type="OrthoDB" id="323926at2"/>
<dbReference type="InterPro" id="IPR010033">
    <property type="entry name" value="HAD_SF_ppase_IIIC"/>
</dbReference>
<name>A0A1G6Z2A4_9PSEU</name>
<dbReference type="InterPro" id="IPR016181">
    <property type="entry name" value="Acyl_CoA_acyltransferase"/>
</dbReference>
<dbReference type="InterPro" id="IPR023214">
    <property type="entry name" value="HAD_sf"/>
</dbReference>
<evidence type="ECO:0000313" key="1">
    <source>
        <dbReference type="EMBL" id="SDD96671.1"/>
    </source>
</evidence>
<protein>
    <submittedName>
        <fullName evidence="1">HAD-superfamily phosphatase, subfamily IIIC/FkbH-like domain-containing protein</fullName>
    </submittedName>
</protein>
<dbReference type="NCBIfam" id="TIGR01686">
    <property type="entry name" value="FkbH"/>
    <property type="match status" value="1"/>
</dbReference>
<dbReference type="RefSeq" id="WP_091457621.1">
    <property type="nucleotide sequence ID" value="NZ_FMZZ01000025.1"/>
</dbReference>
<dbReference type="InterPro" id="IPR036514">
    <property type="entry name" value="SGNH_hydro_sf"/>
</dbReference>
<keyword evidence="2" id="KW-1185">Reference proteome</keyword>
<dbReference type="SUPFAM" id="SSF56784">
    <property type="entry name" value="HAD-like"/>
    <property type="match status" value="1"/>
</dbReference>
<dbReference type="NCBIfam" id="TIGR01681">
    <property type="entry name" value="HAD-SF-IIIC"/>
    <property type="match status" value="1"/>
</dbReference>
<dbReference type="Gene3D" id="3.40.630.30">
    <property type="match status" value="1"/>
</dbReference>
<dbReference type="Gene3D" id="3.40.50.1000">
    <property type="entry name" value="HAD superfamily/HAD-like"/>
    <property type="match status" value="1"/>
</dbReference>
<dbReference type="InterPro" id="IPR036412">
    <property type="entry name" value="HAD-like_sf"/>
</dbReference>
<dbReference type="Gene3D" id="3.40.50.1110">
    <property type="entry name" value="SGNH hydrolase"/>
    <property type="match status" value="1"/>
</dbReference>
<dbReference type="Proteomes" id="UP000199501">
    <property type="component" value="Unassembled WGS sequence"/>
</dbReference>
<dbReference type="AlphaFoldDB" id="A0A1G6Z2A4"/>
<dbReference type="EMBL" id="FMZZ01000025">
    <property type="protein sequence ID" value="SDD96671.1"/>
    <property type="molecule type" value="Genomic_DNA"/>
</dbReference>
<sequence length="616" mass="66410">MSHTVLRDLHTTGELAARYREVPGLLAGLDDTGLRRAGAVLSRVDISDVDPALARFTVAVTGSSALQPIQAPLTAQLARHGFVPDVRLGGYRQHAMELRDPANPLFGTEPDLTVCVLDADEVFGALSTPWTVEDVAAALAEHAESVEALTGAYRRDHAGALVLTTVPLPRHWAAQIVDLRSRALLGIAWREFEARLLRLAVDHAGVFVLDLEPLVGVAGPLLDPRMAAYTKVQFSDDVLAALAREIGHVARALRGRTSKCLVLDLDGTTWGGVLAEDGPTGIVTGDGPVGEAFTAVQKAAKQLAAQGLLLAVCSKNDEDRVRAALRDNPDLTLREDDLVALVANWGAKPDNLRQIAEQLNIGVDSLVFIDDSASERGLVRATVPEVPVIAVDADEPALHLHALLADGWFTTQRVTDEDRARGERYRTERKRLEFRERTESLAEYLAQLGTTVELFRPSEAEIGRISQITQRTNQFNLTTIRLDVAAVTAALADPGREVFGVRCADRFGEHGVVGAVFLTRTEGACHIDNFLLSCRVLARGVEDAVVHALLARARESGATAVTAEYRPTAKNGAVAEFYPKNGFQPSIADAGLFTHDLLTLPPAVPHVDLRVPEATD</sequence>
<accession>A0A1G6Z2A4</accession>
<organism evidence="1 2">
    <name type="scientific">Actinokineospora iranica</name>
    <dbReference type="NCBI Taxonomy" id="1271860"/>
    <lineage>
        <taxon>Bacteria</taxon>
        <taxon>Bacillati</taxon>
        <taxon>Actinomycetota</taxon>
        <taxon>Actinomycetes</taxon>
        <taxon>Pseudonocardiales</taxon>
        <taxon>Pseudonocardiaceae</taxon>
        <taxon>Actinokineospora</taxon>
    </lineage>
</organism>
<dbReference type="SUPFAM" id="SSF55729">
    <property type="entry name" value="Acyl-CoA N-acyltransferases (Nat)"/>
    <property type="match status" value="1"/>
</dbReference>
<reference evidence="2" key="1">
    <citation type="submission" date="2016-10" db="EMBL/GenBank/DDBJ databases">
        <authorList>
            <person name="Varghese N."/>
            <person name="Submissions S."/>
        </authorList>
    </citation>
    <scope>NUCLEOTIDE SEQUENCE [LARGE SCALE GENOMIC DNA]</scope>
    <source>
        <strain evidence="2">IBRC-M 10403</strain>
    </source>
</reference>
<dbReference type="InterPro" id="IPR010037">
    <property type="entry name" value="FkbH_domain"/>
</dbReference>
<proteinExistence type="predicted"/>
<gene>
    <name evidence="1" type="ORF">SAMN05216174_12515</name>
</gene>